<keyword evidence="2" id="KW-1185">Reference proteome</keyword>
<dbReference type="Proteomes" id="UP000029444">
    <property type="component" value="Unassembled WGS sequence"/>
</dbReference>
<sequence>MKVLLNILACLVLLGLSGCDSYEYSRAEIESIRNDLDELSAGIGEVKNQEDRNGDGKPDFFIEHDGVYMYELYDRDFDGEVDESWKFDSDLNIVSGRVDENLDGILETEYFYKDYSLDKILSDTNGNKISDVYTKLDRGVIVYSEKYYINAKNSKIGKVEYSFGYPVGPEVLVDTTISEAQFESERK</sequence>
<proteinExistence type="predicted"/>
<comment type="caution">
    <text evidence="1">The sequence shown here is derived from an EMBL/GenBank/DDBJ whole genome shotgun (WGS) entry which is preliminary data.</text>
</comment>
<gene>
    <name evidence="1" type="ORF">Y5S_02330</name>
</gene>
<dbReference type="RefSeq" id="WP_035233160.1">
    <property type="nucleotide sequence ID" value="NZ_ARXV01000008.1"/>
</dbReference>
<dbReference type="PROSITE" id="PS51257">
    <property type="entry name" value="PROKAR_LIPOPROTEIN"/>
    <property type="match status" value="1"/>
</dbReference>
<organism evidence="1 2">
    <name type="scientific">Alcanivorax nanhaiticus</name>
    <dbReference type="NCBI Taxonomy" id="1177154"/>
    <lineage>
        <taxon>Bacteria</taxon>
        <taxon>Pseudomonadati</taxon>
        <taxon>Pseudomonadota</taxon>
        <taxon>Gammaproteobacteria</taxon>
        <taxon>Oceanospirillales</taxon>
        <taxon>Alcanivoracaceae</taxon>
        <taxon>Alcanivorax</taxon>
    </lineage>
</organism>
<keyword evidence="1" id="KW-0449">Lipoprotein</keyword>
<dbReference type="EMBL" id="ARXV01000008">
    <property type="protein sequence ID" value="KGD64575.1"/>
    <property type="molecule type" value="Genomic_DNA"/>
</dbReference>
<dbReference type="AlphaFoldDB" id="A0A095UPZ4"/>
<evidence type="ECO:0000313" key="2">
    <source>
        <dbReference type="Proteomes" id="UP000029444"/>
    </source>
</evidence>
<name>A0A095UPZ4_9GAMM</name>
<protein>
    <submittedName>
        <fullName evidence="1">Putative lipoprotein</fullName>
    </submittedName>
</protein>
<dbReference type="OrthoDB" id="7066777at2"/>
<reference evidence="1 2" key="1">
    <citation type="submission" date="2012-09" db="EMBL/GenBank/DDBJ databases">
        <title>Genome Sequence of alkane-degrading Bacterium Alcanivorax sp. 19-m-6.</title>
        <authorList>
            <person name="Lai Q."/>
            <person name="Shao Z."/>
        </authorList>
    </citation>
    <scope>NUCLEOTIDE SEQUENCE [LARGE SCALE GENOMIC DNA]</scope>
    <source>
        <strain evidence="1 2">19-m-6</strain>
    </source>
</reference>
<evidence type="ECO:0000313" key="1">
    <source>
        <dbReference type="EMBL" id="KGD64575.1"/>
    </source>
</evidence>
<accession>A0A095UPZ4</accession>